<comment type="caution">
    <text evidence="1">The sequence shown here is derived from an EMBL/GenBank/DDBJ whole genome shotgun (WGS) entry which is preliminary data.</text>
</comment>
<dbReference type="EMBL" id="JAKOGI010000024">
    <property type="protein sequence ID" value="KAJ8449169.1"/>
    <property type="molecule type" value="Genomic_DNA"/>
</dbReference>
<protein>
    <submittedName>
        <fullName evidence="1">Uncharacterized protein</fullName>
    </submittedName>
</protein>
<name>A0A9Q1KUI8_9CARY</name>
<dbReference type="Proteomes" id="UP001153076">
    <property type="component" value="Unassembled WGS sequence"/>
</dbReference>
<organism evidence="1 2">
    <name type="scientific">Carnegiea gigantea</name>
    <dbReference type="NCBI Taxonomy" id="171969"/>
    <lineage>
        <taxon>Eukaryota</taxon>
        <taxon>Viridiplantae</taxon>
        <taxon>Streptophyta</taxon>
        <taxon>Embryophyta</taxon>
        <taxon>Tracheophyta</taxon>
        <taxon>Spermatophyta</taxon>
        <taxon>Magnoliopsida</taxon>
        <taxon>eudicotyledons</taxon>
        <taxon>Gunneridae</taxon>
        <taxon>Pentapetalae</taxon>
        <taxon>Caryophyllales</taxon>
        <taxon>Cactineae</taxon>
        <taxon>Cactaceae</taxon>
        <taxon>Cactoideae</taxon>
        <taxon>Echinocereeae</taxon>
        <taxon>Carnegiea</taxon>
    </lineage>
</organism>
<keyword evidence="2" id="KW-1185">Reference proteome</keyword>
<sequence>MSLRPALLRLPRDVPAGQLTEHIGIAYGIHREPSPIPRGYRRRVEPLSHRVIQPSMLRTLSRFTPRESTSTMLRLTQLQPRAIPHDPVTNKGLAIPFILNGVDPFVISLIMSSSQSKQLTWIIVLLNIIWEMDCVPRTVAAILGSSCVMALLYHVSHLLRHPVPSTSCCVSSSSVAVPSTASTTSSSRALPRFDKDALIP</sequence>
<reference evidence="1" key="1">
    <citation type="submission" date="2022-04" db="EMBL/GenBank/DDBJ databases">
        <title>Carnegiea gigantea Genome sequencing and assembly v2.</title>
        <authorList>
            <person name="Copetti D."/>
            <person name="Sanderson M.J."/>
            <person name="Burquez A."/>
            <person name="Wojciechowski M.F."/>
        </authorList>
    </citation>
    <scope>NUCLEOTIDE SEQUENCE</scope>
    <source>
        <strain evidence="1">SGP5-SGP5p</strain>
        <tissue evidence="1">Aerial part</tissue>
    </source>
</reference>
<dbReference type="AlphaFoldDB" id="A0A9Q1KUI8"/>
<evidence type="ECO:0000313" key="2">
    <source>
        <dbReference type="Proteomes" id="UP001153076"/>
    </source>
</evidence>
<evidence type="ECO:0000313" key="1">
    <source>
        <dbReference type="EMBL" id="KAJ8449169.1"/>
    </source>
</evidence>
<accession>A0A9Q1KUI8</accession>
<gene>
    <name evidence="1" type="ORF">Cgig2_027171</name>
</gene>
<proteinExistence type="predicted"/>